<dbReference type="Pfam" id="PF00082">
    <property type="entry name" value="Peptidase_S8"/>
    <property type="match status" value="1"/>
</dbReference>
<feature type="domain" description="Peptidase S53" evidence="18">
    <location>
        <begin position="527"/>
        <end position="919"/>
    </location>
</feature>
<keyword evidence="10 15" id="KW-0720">Serine protease</keyword>
<evidence type="ECO:0000256" key="2">
    <source>
        <dbReference type="ARBA" id="ARBA00002451"/>
    </source>
</evidence>
<dbReference type="OrthoDB" id="409122at2759"/>
<organism evidence="19 20">
    <name type="scientific">Cercospora berteroae</name>
    <dbReference type="NCBI Taxonomy" id="357750"/>
    <lineage>
        <taxon>Eukaryota</taxon>
        <taxon>Fungi</taxon>
        <taxon>Dikarya</taxon>
        <taxon>Ascomycota</taxon>
        <taxon>Pezizomycotina</taxon>
        <taxon>Dothideomycetes</taxon>
        <taxon>Dothideomycetidae</taxon>
        <taxon>Mycosphaerellales</taxon>
        <taxon>Mycosphaerellaceae</taxon>
        <taxon>Cercospora</taxon>
    </lineage>
</organism>
<keyword evidence="20" id="KW-1185">Reference proteome</keyword>
<feature type="binding site" evidence="15">
    <location>
        <position position="899"/>
    </location>
    <ligand>
        <name>Ca(2+)</name>
        <dbReference type="ChEBI" id="CHEBI:29108"/>
    </ligand>
</feature>
<dbReference type="GO" id="GO:0005576">
    <property type="term" value="C:extracellular region"/>
    <property type="evidence" value="ECO:0007669"/>
    <property type="project" value="UniProtKB-SubCell"/>
</dbReference>
<comment type="catalytic activity">
    <reaction evidence="1">
        <text>Release of an N-terminal tripeptide from a polypeptide.</text>
        <dbReference type="EC" id="3.4.14.10"/>
    </reaction>
</comment>
<dbReference type="Gene3D" id="3.40.50.200">
    <property type="entry name" value="Peptidase S8/S53 domain"/>
    <property type="match status" value="1"/>
</dbReference>
<reference evidence="20" key="1">
    <citation type="journal article" date="2017" name="bioRxiv">
        <title>Conservation of a gene cluster reveals novel cercosporin biosynthetic mechanisms and extends production to the genus Colletotrichum.</title>
        <authorList>
            <person name="de Jonge R."/>
            <person name="Ebert M.K."/>
            <person name="Huitt-Roehl C.R."/>
            <person name="Pal P."/>
            <person name="Suttle J.C."/>
            <person name="Spanner R.E."/>
            <person name="Neubauer J.D."/>
            <person name="Jurick W.M.II."/>
            <person name="Stott K.A."/>
            <person name="Secor G.A."/>
            <person name="Thomma B.P.H.J."/>
            <person name="Van de Peer Y."/>
            <person name="Townsend C.A."/>
            <person name="Bolton M.D."/>
        </authorList>
    </citation>
    <scope>NUCLEOTIDE SEQUENCE [LARGE SCALE GENOMIC DNA]</scope>
    <source>
        <strain evidence="20">CBS538.71</strain>
    </source>
</reference>
<keyword evidence="17" id="KW-1133">Transmembrane helix</keyword>
<evidence type="ECO:0000256" key="6">
    <source>
        <dbReference type="ARBA" id="ARBA00022670"/>
    </source>
</evidence>
<dbReference type="GO" id="GO:0006508">
    <property type="term" value="P:proteolysis"/>
    <property type="evidence" value="ECO:0007669"/>
    <property type="project" value="UniProtKB-KW"/>
</dbReference>
<feature type="region of interest" description="Disordered" evidence="16">
    <location>
        <begin position="42"/>
        <end position="70"/>
    </location>
</feature>
<evidence type="ECO:0000256" key="14">
    <source>
        <dbReference type="ARBA" id="ARBA00023180"/>
    </source>
</evidence>
<evidence type="ECO:0000256" key="1">
    <source>
        <dbReference type="ARBA" id="ARBA00001910"/>
    </source>
</evidence>
<dbReference type="EMBL" id="PNEN01000547">
    <property type="protein sequence ID" value="PPJ55158.1"/>
    <property type="molecule type" value="Genomic_DNA"/>
</dbReference>
<evidence type="ECO:0000256" key="9">
    <source>
        <dbReference type="ARBA" id="ARBA00022801"/>
    </source>
</evidence>
<dbReference type="PANTHER" id="PTHR14218">
    <property type="entry name" value="PROTEASE S8 TRIPEPTIDYL PEPTIDASE I CLN2"/>
    <property type="match status" value="1"/>
</dbReference>
<gene>
    <name evidence="19" type="ORF">CBER1_05419</name>
</gene>
<proteinExistence type="predicted"/>
<evidence type="ECO:0000256" key="12">
    <source>
        <dbReference type="ARBA" id="ARBA00023026"/>
    </source>
</evidence>
<dbReference type="SUPFAM" id="SSF54897">
    <property type="entry name" value="Protease propeptides/inhibitors"/>
    <property type="match status" value="1"/>
</dbReference>
<keyword evidence="17" id="KW-0812">Transmembrane</keyword>
<evidence type="ECO:0000256" key="8">
    <source>
        <dbReference type="ARBA" id="ARBA00022729"/>
    </source>
</evidence>
<evidence type="ECO:0000256" key="17">
    <source>
        <dbReference type="SAM" id="Phobius"/>
    </source>
</evidence>
<dbReference type="InterPro" id="IPR015366">
    <property type="entry name" value="S53_propep"/>
</dbReference>
<evidence type="ECO:0000256" key="4">
    <source>
        <dbReference type="ARBA" id="ARBA00012462"/>
    </source>
</evidence>
<evidence type="ECO:0000256" key="7">
    <source>
        <dbReference type="ARBA" id="ARBA00022723"/>
    </source>
</evidence>
<dbReference type="PANTHER" id="PTHR14218:SF15">
    <property type="entry name" value="TRIPEPTIDYL-PEPTIDASE 1"/>
    <property type="match status" value="1"/>
</dbReference>
<dbReference type="InterPro" id="IPR000209">
    <property type="entry name" value="Peptidase_S8/S53_dom"/>
</dbReference>
<keyword evidence="12" id="KW-0843">Virulence</keyword>
<dbReference type="SUPFAM" id="SSF52743">
    <property type="entry name" value="Subtilisin-like"/>
    <property type="match status" value="1"/>
</dbReference>
<protein>
    <recommendedName>
        <fullName evidence="4">tripeptidyl-peptidase II</fullName>
        <ecNumber evidence="4">3.4.14.10</ecNumber>
    </recommendedName>
</protein>
<feature type="active site" description="Charge relay system" evidence="15">
    <location>
        <position position="607"/>
    </location>
</feature>
<keyword evidence="11 15" id="KW-0106">Calcium</keyword>
<comment type="subcellular location">
    <subcellularLocation>
        <location evidence="3">Secreted</location>
        <location evidence="3">Extracellular space</location>
    </subcellularLocation>
</comment>
<dbReference type="InterPro" id="IPR030400">
    <property type="entry name" value="Sedolisin_dom"/>
</dbReference>
<keyword evidence="9 15" id="KW-0378">Hydrolase</keyword>
<feature type="transmembrane region" description="Helical" evidence="17">
    <location>
        <begin position="15"/>
        <end position="35"/>
    </location>
</feature>
<name>A0A2S6C5Z4_9PEZI</name>
<accession>A0A2S6C5Z4</accession>
<keyword evidence="6 15" id="KW-0645">Protease</keyword>
<evidence type="ECO:0000256" key="16">
    <source>
        <dbReference type="SAM" id="MobiDB-lite"/>
    </source>
</evidence>
<dbReference type="PROSITE" id="PS51695">
    <property type="entry name" value="SEDOLISIN"/>
    <property type="match status" value="1"/>
</dbReference>
<dbReference type="FunFam" id="3.40.50.200:FF:000015">
    <property type="entry name" value="Tripeptidyl peptidase A"/>
    <property type="match status" value="1"/>
</dbReference>
<evidence type="ECO:0000256" key="3">
    <source>
        <dbReference type="ARBA" id="ARBA00004239"/>
    </source>
</evidence>
<keyword evidence="14" id="KW-0325">Glycoprotein</keyword>
<evidence type="ECO:0000256" key="11">
    <source>
        <dbReference type="ARBA" id="ARBA00022837"/>
    </source>
</evidence>
<dbReference type="GO" id="GO:0046872">
    <property type="term" value="F:metal ion binding"/>
    <property type="evidence" value="ECO:0007669"/>
    <property type="project" value="UniProtKB-UniRule"/>
</dbReference>
<dbReference type="InterPro" id="IPR050819">
    <property type="entry name" value="Tripeptidyl-peptidase_I"/>
</dbReference>
<feature type="binding site" evidence="15">
    <location>
        <position position="864"/>
    </location>
    <ligand>
        <name>Ca(2+)</name>
        <dbReference type="ChEBI" id="CHEBI:29108"/>
    </ligand>
</feature>
<dbReference type="Proteomes" id="UP000237631">
    <property type="component" value="Unassembled WGS sequence"/>
</dbReference>
<feature type="transmembrane region" description="Helical" evidence="17">
    <location>
        <begin position="292"/>
        <end position="315"/>
    </location>
</feature>
<evidence type="ECO:0000259" key="18">
    <source>
        <dbReference type="PROSITE" id="PS51695"/>
    </source>
</evidence>
<dbReference type="CDD" id="cd11377">
    <property type="entry name" value="Pro-peptidase_S53"/>
    <property type="match status" value="1"/>
</dbReference>
<keyword evidence="13" id="KW-0865">Zymogen</keyword>
<keyword evidence="17" id="KW-0472">Membrane</keyword>
<dbReference type="CDD" id="cd04056">
    <property type="entry name" value="Peptidases_S53"/>
    <property type="match status" value="1"/>
</dbReference>
<keyword evidence="8" id="KW-0732">Signal</keyword>
<evidence type="ECO:0000313" key="19">
    <source>
        <dbReference type="EMBL" id="PPJ55158.1"/>
    </source>
</evidence>
<evidence type="ECO:0000256" key="15">
    <source>
        <dbReference type="PROSITE-ProRule" id="PRU01032"/>
    </source>
</evidence>
<comment type="cofactor">
    <cofactor evidence="15">
        <name>Ca(2+)</name>
        <dbReference type="ChEBI" id="CHEBI:29108"/>
    </cofactor>
    <text evidence="15">Binds 1 Ca(2+) ion per subunit.</text>
</comment>
<dbReference type="InterPro" id="IPR036852">
    <property type="entry name" value="Peptidase_S8/S53_dom_sf"/>
</dbReference>
<dbReference type="Pfam" id="PF09286">
    <property type="entry name" value="Pro-kuma_activ"/>
    <property type="match status" value="1"/>
</dbReference>
<feature type="binding site" evidence="15">
    <location>
        <position position="865"/>
    </location>
    <ligand>
        <name>Ca(2+)</name>
        <dbReference type="ChEBI" id="CHEBI:29108"/>
    </ligand>
</feature>
<dbReference type="EC" id="3.4.14.10" evidence="4"/>
<feature type="active site" description="Charge relay system" evidence="15">
    <location>
        <position position="611"/>
    </location>
</feature>
<sequence>MQSPPFPKAPLGNHIPLVAILISVCLVGLAIAHFCTNKKAPKQKASPALPSRCSDDHDPHNPPKPPLTMTPCRVETTTYDADDELDSDDDLFSPLRLSADEAPSYTSGEIAKLTGLSKTSENIINAATEDSRAVPNPIFAAAVLEPGSVLFSSSSSTPCPAQINAAAFSNNAHLSHSQSSQNPHAAPRLHSATHFPQCTVSLLKTSTDQAVLSTTTQHYDDKRVCVEAAFRENFAPAALLLALEIQHPSRTRKASSIHPVSLRTLVVNKNDVPGISRGPKFNKDGRTPTSRICLFPLVCLVTSLSAKSFVLAAATRLREPVSMLLTIFLALAGTASAKVMESQHEIPEGWRQIGEAQSHDRIHLRIAMSAPNPGLFEQTLYSISDPAHPRYAQYLKRDELKAMLRPKDKATEAVMSWLVGAGIDQSAIAQDGEWINFVCTIGVANDLLNTSFGVFEDVDGQKLLRTLDYSVPDEVCDYIDMVQPTTRFSVMQPMRSTIFHAEQVGDDHPYTPPANPKDIKSVCDGKHVTPDCLRALYNIPDDPEIDNATSGYMAFANFLEQHPRFNDLSKFTEDYFPRATGVTFTWDTINGAPPLQTVQTSNVSSSEANLDLQYVLATGWPINIHSYNVGGLGKLVPDLDQPSQAVNQNEPYLDWLNYVLSQNDRELPHTISVSYGENEQSIPEPYRRKVCDLFGQLGARGVSVLVASGDSGVGSACQSNDGKNTTRFMPLFPASCPYVTAVGGTWKIEPEEAIDLSSGGFSDTWPAPDYQKDAIAKYLQFIGDDWKGLYEPNGRGYPDVAAQAYQYKIFDQGNETNISGASASAPAFAGIIALLNAKRLQAGKSTLGFLNPWIYGQAFQGLTDIVKGGSSGCTGIDKVTGLDTPFVEGASWKAVEGWDAVTGWGTPDYEKLLELAMGL</sequence>
<keyword evidence="7 15" id="KW-0479">Metal-binding</keyword>
<dbReference type="AlphaFoldDB" id="A0A2S6C5Z4"/>
<dbReference type="SMART" id="SM00944">
    <property type="entry name" value="Pro-kuma_activ"/>
    <property type="match status" value="1"/>
</dbReference>
<evidence type="ECO:0000256" key="5">
    <source>
        <dbReference type="ARBA" id="ARBA00022525"/>
    </source>
</evidence>
<dbReference type="GO" id="GO:0008240">
    <property type="term" value="F:tripeptidyl-peptidase activity"/>
    <property type="evidence" value="ECO:0007669"/>
    <property type="project" value="UniProtKB-EC"/>
</dbReference>
<dbReference type="GO" id="GO:0004252">
    <property type="term" value="F:serine-type endopeptidase activity"/>
    <property type="evidence" value="ECO:0007669"/>
    <property type="project" value="UniProtKB-UniRule"/>
</dbReference>
<feature type="binding site" evidence="15">
    <location>
        <position position="897"/>
    </location>
    <ligand>
        <name>Ca(2+)</name>
        <dbReference type="ChEBI" id="CHEBI:29108"/>
    </ligand>
</feature>
<evidence type="ECO:0000256" key="10">
    <source>
        <dbReference type="ARBA" id="ARBA00022825"/>
    </source>
</evidence>
<comment type="function">
    <text evidence="2">Secreted tripeptidyl-peptidase which degrades proteins at acidic pHs and is involved in virulence.</text>
</comment>
<comment type="caution">
    <text evidence="19">The sequence shown here is derived from an EMBL/GenBank/DDBJ whole genome shotgun (WGS) entry which is preliminary data.</text>
</comment>
<evidence type="ECO:0000256" key="13">
    <source>
        <dbReference type="ARBA" id="ARBA00023145"/>
    </source>
</evidence>
<keyword evidence="5" id="KW-0964">Secreted</keyword>
<dbReference type="STRING" id="357750.A0A2S6C5Z4"/>
<feature type="active site" description="Charge relay system" evidence="15">
    <location>
        <position position="822"/>
    </location>
</feature>
<evidence type="ECO:0000313" key="20">
    <source>
        <dbReference type="Proteomes" id="UP000237631"/>
    </source>
</evidence>